<gene>
    <name evidence="1" type="ORF">L6452_35143</name>
</gene>
<evidence type="ECO:0000313" key="1">
    <source>
        <dbReference type="EMBL" id="KAI3685882.1"/>
    </source>
</evidence>
<comment type="caution">
    <text evidence="1">The sequence shown here is derived from an EMBL/GenBank/DDBJ whole genome shotgun (WGS) entry which is preliminary data.</text>
</comment>
<organism evidence="1 2">
    <name type="scientific">Arctium lappa</name>
    <name type="common">Greater burdock</name>
    <name type="synonym">Lappa major</name>
    <dbReference type="NCBI Taxonomy" id="4217"/>
    <lineage>
        <taxon>Eukaryota</taxon>
        <taxon>Viridiplantae</taxon>
        <taxon>Streptophyta</taxon>
        <taxon>Embryophyta</taxon>
        <taxon>Tracheophyta</taxon>
        <taxon>Spermatophyta</taxon>
        <taxon>Magnoliopsida</taxon>
        <taxon>eudicotyledons</taxon>
        <taxon>Gunneridae</taxon>
        <taxon>Pentapetalae</taxon>
        <taxon>asterids</taxon>
        <taxon>campanulids</taxon>
        <taxon>Asterales</taxon>
        <taxon>Asteraceae</taxon>
        <taxon>Carduoideae</taxon>
        <taxon>Cardueae</taxon>
        <taxon>Arctiinae</taxon>
        <taxon>Arctium</taxon>
    </lineage>
</organism>
<dbReference type="Proteomes" id="UP001055879">
    <property type="component" value="Linkage Group LG12"/>
</dbReference>
<keyword evidence="2" id="KW-1185">Reference proteome</keyword>
<evidence type="ECO:0000313" key="2">
    <source>
        <dbReference type="Proteomes" id="UP001055879"/>
    </source>
</evidence>
<accession>A0ACB8YJG5</accession>
<reference evidence="1 2" key="2">
    <citation type="journal article" date="2022" name="Mol. Ecol. Resour.">
        <title>The genomes of chicory, endive, great burdock and yacon provide insights into Asteraceae paleo-polyploidization history and plant inulin production.</title>
        <authorList>
            <person name="Fan W."/>
            <person name="Wang S."/>
            <person name="Wang H."/>
            <person name="Wang A."/>
            <person name="Jiang F."/>
            <person name="Liu H."/>
            <person name="Zhao H."/>
            <person name="Xu D."/>
            <person name="Zhang Y."/>
        </authorList>
    </citation>
    <scope>NUCLEOTIDE SEQUENCE [LARGE SCALE GENOMIC DNA]</scope>
    <source>
        <strain evidence="2">cv. Niubang</strain>
    </source>
</reference>
<name>A0ACB8YJG5_ARCLA</name>
<proteinExistence type="predicted"/>
<reference evidence="2" key="1">
    <citation type="journal article" date="2022" name="Mol. Ecol. Resour.">
        <title>The genomes of chicory, endive, great burdock and yacon provide insights into Asteraceae palaeo-polyploidization history and plant inulin production.</title>
        <authorList>
            <person name="Fan W."/>
            <person name="Wang S."/>
            <person name="Wang H."/>
            <person name="Wang A."/>
            <person name="Jiang F."/>
            <person name="Liu H."/>
            <person name="Zhao H."/>
            <person name="Xu D."/>
            <person name="Zhang Y."/>
        </authorList>
    </citation>
    <scope>NUCLEOTIDE SEQUENCE [LARGE SCALE GENOMIC DNA]</scope>
    <source>
        <strain evidence="2">cv. Niubang</strain>
    </source>
</reference>
<sequence length="486" mass="55688">MKSLVNHLLPSYLGTKSFFLCFKDDNVRKKHNHRLSVFLFNKEMANLDAMVSFSEFPEDVQLCILSFLTPSEISSFACTSKRFLSLCRNDSKLWFSMCDRRWGSKTQIKKWGSGNITFKHLYKTLHDYENLIGFWRLSSIQRSPNSISNRLPPTLVFFEWGPSFITGSRVSPSNTGTYNVIKNPFLWMGISPKGEIVNFLAPNSQLQLDSKSISVLENDLLLSCPGNELVSVDINHMGEFHIVIEQRLSCFGNNNNNVNVNVMINEEMLGLESGSPPDRLTSEMYRYFANRTSPGGERAWRRQRRREKENKKWESEHFVKIVNYSPTTLRPLQGLWKGICEDANLDFYLVVYDDIGGIACRRIGDSCKPFSSYAPVFWTSNTTFFESPFSSEEEHIYDTREHLLPPGHLLYSDKEDVSRIMYINSSYDLVLPGLASPTTVNPHQVEGRIWQYGDGTFGFGFLRDNHIIDLKHIAVDGCLLDAIKPL</sequence>
<dbReference type="EMBL" id="CM042058">
    <property type="protein sequence ID" value="KAI3685882.1"/>
    <property type="molecule type" value="Genomic_DNA"/>
</dbReference>
<protein>
    <submittedName>
        <fullName evidence="1">Uncharacterized protein</fullName>
    </submittedName>
</protein>